<keyword evidence="3" id="KW-0408">Iron</keyword>
<dbReference type="PROSITE" id="PS00198">
    <property type="entry name" value="4FE4S_FER_1"/>
    <property type="match status" value="1"/>
</dbReference>
<dbReference type="AlphaFoldDB" id="C0GIB4"/>
<dbReference type="SUPFAM" id="SSF54862">
    <property type="entry name" value="4Fe-4S ferredoxins"/>
    <property type="match status" value="1"/>
</dbReference>
<protein>
    <submittedName>
        <fullName evidence="6">4Fe-4S ferredoxin iron-sulfur binding domain protein</fullName>
    </submittedName>
</protein>
<dbReference type="GO" id="GO:0051539">
    <property type="term" value="F:4 iron, 4 sulfur cluster binding"/>
    <property type="evidence" value="ECO:0007669"/>
    <property type="project" value="UniProtKB-KW"/>
</dbReference>
<dbReference type="STRING" id="555088.DealDRAFT_2223"/>
<dbReference type="Gene3D" id="3.30.70.20">
    <property type="match status" value="1"/>
</dbReference>
<dbReference type="PANTHER" id="PTHR30002">
    <property type="entry name" value="EPOXYQUEUOSINE REDUCTASE"/>
    <property type="match status" value="1"/>
</dbReference>
<dbReference type="eggNOG" id="COG1600">
    <property type="taxonomic scope" value="Bacteria"/>
</dbReference>
<comment type="caution">
    <text evidence="6">The sequence shown here is derived from an EMBL/GenBank/DDBJ whole genome shotgun (WGS) entry which is preliminary data.</text>
</comment>
<keyword evidence="4" id="KW-0411">Iron-sulfur</keyword>
<gene>
    <name evidence="6" type="ORF">DealDRAFT_2223</name>
</gene>
<dbReference type="InterPro" id="IPR017896">
    <property type="entry name" value="4Fe4S_Fe-S-bd"/>
</dbReference>
<evidence type="ECO:0000313" key="7">
    <source>
        <dbReference type="Proteomes" id="UP000006443"/>
    </source>
</evidence>
<dbReference type="GO" id="GO:0046872">
    <property type="term" value="F:metal ion binding"/>
    <property type="evidence" value="ECO:0007669"/>
    <property type="project" value="UniProtKB-KW"/>
</dbReference>
<feature type="domain" description="4Fe-4S ferredoxin-type" evidence="5">
    <location>
        <begin position="134"/>
        <end position="163"/>
    </location>
</feature>
<evidence type="ECO:0000256" key="1">
    <source>
        <dbReference type="ARBA" id="ARBA00022485"/>
    </source>
</evidence>
<accession>C0GIB4</accession>
<keyword evidence="1" id="KW-0004">4Fe-4S</keyword>
<dbReference type="OrthoDB" id="1795896at2"/>
<sequence length="187" mass="20248">MQLQLAHYIRQTALRKGAVLVGFTKIRKVEPVILLAFPFSDTWFLRQPAKITKQLASTLKVSRHVQGVIAGILRSQGYLAQHKSILSLYGDFRPLAVAAGLGEWGRNGIITNRKHGSALLFAATFTNAPLPSAKSPAMASRHCSHCGECIRACPADAFTPFGFSATRCLAYSLKGCAQCLLVCSGKM</sequence>
<evidence type="ECO:0000256" key="4">
    <source>
        <dbReference type="ARBA" id="ARBA00023014"/>
    </source>
</evidence>
<dbReference type="PANTHER" id="PTHR30002:SF4">
    <property type="entry name" value="EPOXYQUEUOSINE REDUCTASE"/>
    <property type="match status" value="1"/>
</dbReference>
<dbReference type="RefSeq" id="WP_008517427.1">
    <property type="nucleotide sequence ID" value="NZ_ACJM01000011.1"/>
</dbReference>
<evidence type="ECO:0000259" key="5">
    <source>
        <dbReference type="PROSITE" id="PS51379"/>
    </source>
</evidence>
<evidence type="ECO:0000313" key="6">
    <source>
        <dbReference type="EMBL" id="EEG76962.1"/>
    </source>
</evidence>
<evidence type="ECO:0000256" key="3">
    <source>
        <dbReference type="ARBA" id="ARBA00023004"/>
    </source>
</evidence>
<dbReference type="Pfam" id="PF00037">
    <property type="entry name" value="Fer4"/>
    <property type="match status" value="1"/>
</dbReference>
<dbReference type="InterPro" id="IPR004453">
    <property type="entry name" value="QueG"/>
</dbReference>
<dbReference type="GO" id="GO:0008616">
    <property type="term" value="P:tRNA queuosine(34) biosynthetic process"/>
    <property type="evidence" value="ECO:0007669"/>
    <property type="project" value="InterPro"/>
</dbReference>
<dbReference type="GO" id="GO:0052693">
    <property type="term" value="F:epoxyqueuosine reductase activity"/>
    <property type="evidence" value="ECO:0007669"/>
    <property type="project" value="TreeGrafter"/>
</dbReference>
<keyword evidence="7" id="KW-1185">Reference proteome</keyword>
<dbReference type="InterPro" id="IPR017900">
    <property type="entry name" value="4Fe4S_Fe_S_CS"/>
</dbReference>
<organism evidence="6 7">
    <name type="scientific">Dethiobacter alkaliphilus AHT 1</name>
    <dbReference type="NCBI Taxonomy" id="555088"/>
    <lineage>
        <taxon>Bacteria</taxon>
        <taxon>Bacillati</taxon>
        <taxon>Bacillota</taxon>
        <taxon>Dethiobacteria</taxon>
        <taxon>Dethiobacterales</taxon>
        <taxon>Dethiobacteraceae</taxon>
        <taxon>Dethiobacter</taxon>
    </lineage>
</organism>
<dbReference type="EMBL" id="ACJM01000011">
    <property type="protein sequence ID" value="EEG76962.1"/>
    <property type="molecule type" value="Genomic_DNA"/>
</dbReference>
<proteinExistence type="predicted"/>
<evidence type="ECO:0000256" key="2">
    <source>
        <dbReference type="ARBA" id="ARBA00022723"/>
    </source>
</evidence>
<name>C0GIB4_DETAL</name>
<dbReference type="Proteomes" id="UP000006443">
    <property type="component" value="Unassembled WGS sequence"/>
</dbReference>
<keyword evidence="2" id="KW-0479">Metal-binding</keyword>
<reference evidence="6 7" key="1">
    <citation type="submission" date="2009-02" db="EMBL/GenBank/DDBJ databases">
        <title>Sequencing of the draft genome and assembly of Dethiobacter alkaliphilus AHT 1.</title>
        <authorList>
            <consortium name="US DOE Joint Genome Institute (JGI-PGF)"/>
            <person name="Lucas S."/>
            <person name="Copeland A."/>
            <person name="Lapidus A."/>
            <person name="Glavina del Rio T."/>
            <person name="Dalin E."/>
            <person name="Tice H."/>
            <person name="Bruce D."/>
            <person name="Goodwin L."/>
            <person name="Pitluck S."/>
            <person name="Larimer F."/>
            <person name="Land M.L."/>
            <person name="Hauser L."/>
            <person name="Muyzer G."/>
        </authorList>
    </citation>
    <scope>NUCLEOTIDE SEQUENCE [LARGE SCALE GENOMIC DNA]</scope>
    <source>
        <strain evidence="6 7">AHT 1</strain>
    </source>
</reference>
<dbReference type="PROSITE" id="PS51379">
    <property type="entry name" value="4FE4S_FER_2"/>
    <property type="match status" value="1"/>
</dbReference>